<evidence type="ECO:0000256" key="7">
    <source>
        <dbReference type="ARBA" id="ARBA00023204"/>
    </source>
</evidence>
<sequence>MWQKIISLEQKKLYFQKKVKFLQQEYLNNKIIYPDQKDIFAAFHLTPFEKVKVVLLGQDPYHGSNQAHGLSFSIKSLHRPPSLNNIFKELNNDLQINNHKNDLTSWALQGVLLLNTILTVQKDQPLSHHNIGWQTFTKNIFKALQTKKNIVYLLWGKFAQNYQKYIIKENNYIIKSSHPSPFSAFKNFFGSKPFSKINIYLKFHGIKEINWVL</sequence>
<dbReference type="Proteomes" id="UP000811481">
    <property type="component" value="Unassembled WGS sequence"/>
</dbReference>
<dbReference type="InterPro" id="IPR018085">
    <property type="entry name" value="Ura-DNA_Glyclase_AS"/>
</dbReference>
<name>A0ABS5K562_9MOLU</name>
<evidence type="ECO:0000256" key="10">
    <source>
        <dbReference type="RuleBase" id="RU003780"/>
    </source>
</evidence>
<dbReference type="CDD" id="cd10027">
    <property type="entry name" value="UDG-F1-like"/>
    <property type="match status" value="1"/>
</dbReference>
<evidence type="ECO:0000313" key="13">
    <source>
        <dbReference type="Proteomes" id="UP000811481"/>
    </source>
</evidence>
<dbReference type="InterPro" id="IPR036895">
    <property type="entry name" value="Uracil-DNA_glycosylase-like_sf"/>
</dbReference>
<evidence type="ECO:0000313" key="12">
    <source>
        <dbReference type="EMBL" id="MBS2126478.1"/>
    </source>
</evidence>
<keyword evidence="5 8" id="KW-0227">DNA damage</keyword>
<keyword evidence="13" id="KW-1185">Reference proteome</keyword>
<dbReference type="SMART" id="SM00986">
    <property type="entry name" value="UDG"/>
    <property type="match status" value="1"/>
</dbReference>
<evidence type="ECO:0000256" key="4">
    <source>
        <dbReference type="ARBA" id="ARBA00012030"/>
    </source>
</evidence>
<dbReference type="PANTHER" id="PTHR11264">
    <property type="entry name" value="URACIL-DNA GLYCOSYLASE"/>
    <property type="match status" value="1"/>
</dbReference>
<keyword evidence="8" id="KW-0963">Cytoplasm</keyword>
<gene>
    <name evidence="8" type="primary">ung</name>
    <name evidence="12" type="ORF">J8J04_02125</name>
</gene>
<protein>
    <recommendedName>
        <fullName evidence="4 8">Uracil-DNA glycosylase</fullName>
        <shortName evidence="8">UDG</shortName>
        <ecNumber evidence="4 8">3.2.2.27</ecNumber>
    </recommendedName>
</protein>
<keyword evidence="6 8" id="KW-0378">Hydrolase</keyword>
<evidence type="ECO:0000256" key="9">
    <source>
        <dbReference type="PROSITE-ProRule" id="PRU10072"/>
    </source>
</evidence>
<dbReference type="NCBIfam" id="NF003589">
    <property type="entry name" value="PRK05254.1-2"/>
    <property type="match status" value="1"/>
</dbReference>
<dbReference type="Pfam" id="PF03167">
    <property type="entry name" value="UDG"/>
    <property type="match status" value="1"/>
</dbReference>
<dbReference type="GO" id="GO:0004844">
    <property type="term" value="F:uracil DNA N-glycosylase activity"/>
    <property type="evidence" value="ECO:0007669"/>
    <property type="project" value="UniProtKB-EC"/>
</dbReference>
<dbReference type="NCBIfam" id="NF003592">
    <property type="entry name" value="PRK05254.1-5"/>
    <property type="match status" value="1"/>
</dbReference>
<comment type="similarity">
    <text evidence="3 8 10">Belongs to the uracil-DNA glycosylase (UDG) superfamily. UNG family.</text>
</comment>
<dbReference type="HAMAP" id="MF_00148">
    <property type="entry name" value="UDG"/>
    <property type="match status" value="1"/>
</dbReference>
<evidence type="ECO:0000256" key="1">
    <source>
        <dbReference type="ARBA" id="ARBA00001400"/>
    </source>
</evidence>
<evidence type="ECO:0000256" key="3">
    <source>
        <dbReference type="ARBA" id="ARBA00008184"/>
    </source>
</evidence>
<feature type="domain" description="Uracil-DNA glycosylase-like" evidence="11">
    <location>
        <begin position="44"/>
        <end position="201"/>
    </location>
</feature>
<dbReference type="SMART" id="SM00987">
    <property type="entry name" value="UreE_C"/>
    <property type="match status" value="1"/>
</dbReference>
<comment type="subcellular location">
    <subcellularLocation>
        <location evidence="8">Cytoplasm</location>
    </subcellularLocation>
</comment>
<evidence type="ECO:0000256" key="2">
    <source>
        <dbReference type="ARBA" id="ARBA00002631"/>
    </source>
</evidence>
<dbReference type="NCBIfam" id="NF003588">
    <property type="entry name" value="PRK05254.1-1"/>
    <property type="match status" value="1"/>
</dbReference>
<comment type="caution">
    <text evidence="12">The sequence shown here is derived from an EMBL/GenBank/DDBJ whole genome shotgun (WGS) entry which is preliminary data.</text>
</comment>
<keyword evidence="7 8" id="KW-0234">DNA repair</keyword>
<dbReference type="InterPro" id="IPR002043">
    <property type="entry name" value="UDG_fam1"/>
</dbReference>
<comment type="catalytic activity">
    <reaction evidence="1 8 10">
        <text>Hydrolyzes single-stranded DNA or mismatched double-stranded DNA and polynucleotides, releasing free uracil.</text>
        <dbReference type="EC" id="3.2.2.27"/>
    </reaction>
</comment>
<organism evidence="12 13">
    <name type="scientific">'Fragaria x ananassa' phyllody phytoplasma</name>
    <dbReference type="NCBI Taxonomy" id="2358428"/>
    <lineage>
        <taxon>Bacteria</taxon>
        <taxon>Bacillati</taxon>
        <taxon>Mycoplasmatota</taxon>
        <taxon>Mollicutes</taxon>
        <taxon>Acholeplasmatales</taxon>
        <taxon>Acholeplasmataceae</taxon>
        <taxon>Candidatus Phytoplasma</taxon>
        <taxon>16SrXIII (Mexican periwinkle virescence group)</taxon>
    </lineage>
</organism>
<evidence type="ECO:0000256" key="8">
    <source>
        <dbReference type="HAMAP-Rule" id="MF_00148"/>
    </source>
</evidence>
<evidence type="ECO:0000256" key="5">
    <source>
        <dbReference type="ARBA" id="ARBA00022763"/>
    </source>
</evidence>
<evidence type="ECO:0000256" key="6">
    <source>
        <dbReference type="ARBA" id="ARBA00022801"/>
    </source>
</evidence>
<accession>A0ABS5K562</accession>
<dbReference type="EC" id="3.2.2.27" evidence="4 8"/>
<dbReference type="InterPro" id="IPR005122">
    <property type="entry name" value="Uracil-DNA_glycosylase-like"/>
</dbReference>
<dbReference type="Gene3D" id="3.40.470.10">
    <property type="entry name" value="Uracil-DNA glycosylase-like domain"/>
    <property type="match status" value="1"/>
</dbReference>
<dbReference type="PROSITE" id="PS00130">
    <property type="entry name" value="U_DNA_GLYCOSYLASE"/>
    <property type="match status" value="1"/>
</dbReference>
<comment type="function">
    <text evidence="2 8 10">Excises uracil residues from the DNA which can arise as a result of misincorporation of dUMP residues by DNA polymerase or due to deamination of cytosine.</text>
</comment>
<dbReference type="EMBL" id="JAGVRH010000006">
    <property type="protein sequence ID" value="MBS2126478.1"/>
    <property type="molecule type" value="Genomic_DNA"/>
</dbReference>
<reference evidence="12" key="1">
    <citation type="submission" date="2021-04" db="EMBL/GenBank/DDBJ databases">
        <title>Draft genome sequence of StrPh-CL8, a phytoplasma strain causing strawberry phyllody in Chile.</title>
        <authorList>
            <person name="Cui W."/>
            <person name="Zamorano A."/>
            <person name="Fiore N."/>
        </authorList>
    </citation>
    <scope>NUCLEOTIDE SEQUENCE [LARGE SCALE GENOMIC DNA]</scope>
    <source>
        <strain evidence="12">StrPh-Cl</strain>
    </source>
</reference>
<dbReference type="NCBIfam" id="TIGR00628">
    <property type="entry name" value="ung"/>
    <property type="match status" value="1"/>
</dbReference>
<dbReference type="PANTHER" id="PTHR11264:SF0">
    <property type="entry name" value="URACIL-DNA GLYCOSYLASE"/>
    <property type="match status" value="1"/>
</dbReference>
<keyword evidence="12" id="KW-0326">Glycosidase</keyword>
<evidence type="ECO:0000259" key="11">
    <source>
        <dbReference type="SMART" id="SM00986"/>
    </source>
</evidence>
<feature type="active site" description="Proton acceptor" evidence="8 9">
    <location>
        <position position="59"/>
    </location>
</feature>
<proteinExistence type="inferred from homology"/>
<dbReference type="SUPFAM" id="SSF52141">
    <property type="entry name" value="Uracil-DNA glycosylase-like"/>
    <property type="match status" value="1"/>
</dbReference>